<comment type="similarity">
    <text evidence="2">Belongs to the BexD/CtrA/VexA family.</text>
</comment>
<keyword evidence="9" id="KW-0406">Ion transport</keyword>
<dbReference type="STRING" id="1307763.L21SP4_00626"/>
<evidence type="ECO:0000256" key="13">
    <source>
        <dbReference type="ARBA" id="ARBA00023237"/>
    </source>
</evidence>
<accession>A0A0G3EGI3</accession>
<dbReference type="RefSeq" id="WP_052881282.1">
    <property type="nucleotide sequence ID" value="NZ_CP010904.1"/>
</dbReference>
<dbReference type="EMBL" id="CP010904">
    <property type="protein sequence ID" value="AKJ63895.1"/>
    <property type="molecule type" value="Genomic_DNA"/>
</dbReference>
<evidence type="ECO:0000256" key="8">
    <source>
        <dbReference type="ARBA" id="ARBA00023047"/>
    </source>
</evidence>
<dbReference type="GO" id="GO:0015159">
    <property type="term" value="F:polysaccharide transmembrane transporter activity"/>
    <property type="evidence" value="ECO:0007669"/>
    <property type="project" value="InterPro"/>
</dbReference>
<keyword evidence="10" id="KW-0626">Porin</keyword>
<evidence type="ECO:0000259" key="17">
    <source>
        <dbReference type="Pfam" id="PF22461"/>
    </source>
</evidence>
<dbReference type="PANTHER" id="PTHR33619:SF3">
    <property type="entry name" value="POLYSACCHARIDE EXPORT PROTEIN GFCE-RELATED"/>
    <property type="match status" value="1"/>
</dbReference>
<keyword evidence="13" id="KW-0998">Cell outer membrane</keyword>
<keyword evidence="7 15" id="KW-0732">Signal</keyword>
<evidence type="ECO:0000256" key="4">
    <source>
        <dbReference type="ARBA" id="ARBA00022452"/>
    </source>
</evidence>
<protein>
    <submittedName>
        <fullName evidence="18">Polysialic acid transport protein KpsD</fullName>
    </submittedName>
</protein>
<dbReference type="Pfam" id="PF22461">
    <property type="entry name" value="SLBB_2"/>
    <property type="match status" value="2"/>
</dbReference>
<feature type="domain" description="SLBB" evidence="17">
    <location>
        <begin position="141"/>
        <end position="218"/>
    </location>
</feature>
<dbReference type="PROSITE" id="PS51257">
    <property type="entry name" value="PROKAR_LIPOPROTEIN"/>
    <property type="match status" value="1"/>
</dbReference>
<dbReference type="InterPro" id="IPR054765">
    <property type="entry name" value="SLBB_dom"/>
</dbReference>
<evidence type="ECO:0000256" key="1">
    <source>
        <dbReference type="ARBA" id="ARBA00004571"/>
    </source>
</evidence>
<evidence type="ECO:0000313" key="19">
    <source>
        <dbReference type="Proteomes" id="UP000035268"/>
    </source>
</evidence>
<dbReference type="GO" id="GO:0006811">
    <property type="term" value="P:monoatomic ion transport"/>
    <property type="evidence" value="ECO:0007669"/>
    <property type="project" value="UniProtKB-KW"/>
</dbReference>
<dbReference type="Pfam" id="PF02563">
    <property type="entry name" value="Poly_export"/>
    <property type="match status" value="1"/>
</dbReference>
<keyword evidence="11" id="KW-0472">Membrane</keyword>
<feature type="domain" description="SLBB" evidence="17">
    <location>
        <begin position="226"/>
        <end position="306"/>
    </location>
</feature>
<evidence type="ECO:0000256" key="6">
    <source>
        <dbReference type="ARBA" id="ARBA00022692"/>
    </source>
</evidence>
<feature type="signal peptide" evidence="15">
    <location>
        <begin position="1"/>
        <end position="26"/>
    </location>
</feature>
<evidence type="ECO:0000256" key="11">
    <source>
        <dbReference type="ARBA" id="ARBA00023136"/>
    </source>
</evidence>
<keyword evidence="19" id="KW-1185">Reference proteome</keyword>
<gene>
    <name evidence="18" type="primary">kpsD</name>
    <name evidence="18" type="ORF">L21SP4_00626</name>
</gene>
<evidence type="ECO:0000256" key="3">
    <source>
        <dbReference type="ARBA" id="ARBA00022448"/>
    </source>
</evidence>
<evidence type="ECO:0000256" key="2">
    <source>
        <dbReference type="ARBA" id="ARBA00009450"/>
    </source>
</evidence>
<dbReference type="PANTHER" id="PTHR33619">
    <property type="entry name" value="POLYSACCHARIDE EXPORT PROTEIN GFCE-RELATED"/>
    <property type="match status" value="1"/>
</dbReference>
<keyword evidence="8" id="KW-0625">Polysaccharide transport</keyword>
<reference evidence="18 19" key="2">
    <citation type="journal article" date="2016" name="ISME J.">
        <title>Characterization of the first cultured representative of Verrucomicrobia subdivision 5 indicates the proposal of a novel phylum.</title>
        <authorList>
            <person name="Spring S."/>
            <person name="Bunk B."/>
            <person name="Sproer C."/>
            <person name="Schumann P."/>
            <person name="Rohde M."/>
            <person name="Tindall B.J."/>
            <person name="Klenk H.P."/>
        </authorList>
    </citation>
    <scope>NUCLEOTIDE SEQUENCE [LARGE SCALE GENOMIC DNA]</scope>
    <source>
        <strain evidence="18 19">L21-Fru-AB</strain>
    </source>
</reference>
<evidence type="ECO:0000256" key="9">
    <source>
        <dbReference type="ARBA" id="ARBA00023065"/>
    </source>
</evidence>
<dbReference type="InterPro" id="IPR049712">
    <property type="entry name" value="Poly_export"/>
</dbReference>
<keyword evidence="4" id="KW-1134">Transmembrane beta strand</keyword>
<evidence type="ECO:0000256" key="14">
    <source>
        <dbReference type="ARBA" id="ARBA00023288"/>
    </source>
</evidence>
<name>A0A0G3EGI3_9BACT</name>
<feature type="domain" description="Polysaccharide export protein N-terminal" evidence="16">
    <location>
        <begin position="62"/>
        <end position="134"/>
    </location>
</feature>
<sequence length="340" mass="37652" precursor="true">MGRAVKLSLMLLSVALLTAGAGCRHAGTPSVEEMVASFESQAAAEEARDGHSFDPSLLEVSRERYKLGPGDVIEIFATDIPELNRKYTLGPDGRLTLPAVGVVDIDGLTREEASRRIEKDLQPFYRNPRVDILVAEYLNNRIYVLGEVRKPGEFNFKGRPMLLSALALAQGLTDQADMRACTIVRGKDVMIQVDLYELLRRGNRSLNLPLMPEDTVYVGSNQEDMYYVLGQVQSPGAFPRTRRVDVVRAVAKAGGLTENAIKKEVRLIRRRQGRDPEIKVVNLAAIQRARTGGEEIAVMNGDIIYVPRRALATFNYVLRQVTPSLNLFLLGDAILGDDED</sequence>
<keyword evidence="12" id="KW-0564">Palmitate</keyword>
<proteinExistence type="inferred from homology"/>
<evidence type="ECO:0000256" key="12">
    <source>
        <dbReference type="ARBA" id="ARBA00023139"/>
    </source>
</evidence>
<evidence type="ECO:0000256" key="5">
    <source>
        <dbReference type="ARBA" id="ARBA00022597"/>
    </source>
</evidence>
<dbReference type="GO" id="GO:0046930">
    <property type="term" value="C:pore complex"/>
    <property type="evidence" value="ECO:0007669"/>
    <property type="project" value="UniProtKB-KW"/>
</dbReference>
<evidence type="ECO:0000313" key="18">
    <source>
        <dbReference type="EMBL" id="AKJ63895.1"/>
    </source>
</evidence>
<evidence type="ECO:0000259" key="16">
    <source>
        <dbReference type="Pfam" id="PF02563"/>
    </source>
</evidence>
<dbReference type="InterPro" id="IPR003715">
    <property type="entry name" value="Poly_export_N"/>
</dbReference>
<dbReference type="OrthoDB" id="197007at2"/>
<keyword evidence="5" id="KW-0762">Sugar transport</keyword>
<dbReference type="AlphaFoldDB" id="A0A0G3EGI3"/>
<keyword evidence="14" id="KW-0449">Lipoprotein</keyword>
<dbReference type="GO" id="GO:0015288">
    <property type="term" value="F:porin activity"/>
    <property type="evidence" value="ECO:0007669"/>
    <property type="project" value="UniProtKB-KW"/>
</dbReference>
<dbReference type="GO" id="GO:0009279">
    <property type="term" value="C:cell outer membrane"/>
    <property type="evidence" value="ECO:0007669"/>
    <property type="project" value="UniProtKB-SubCell"/>
</dbReference>
<keyword evidence="3" id="KW-0813">Transport</keyword>
<keyword evidence="6" id="KW-0812">Transmembrane</keyword>
<reference evidence="19" key="1">
    <citation type="submission" date="2015-02" db="EMBL/GenBank/DDBJ databases">
        <title>Description and complete genome sequence of the first cultured representative of the subdivision 5 of the Verrucomicrobia phylum.</title>
        <authorList>
            <person name="Spring S."/>
            <person name="Bunk B."/>
            <person name="Sproer C."/>
            <person name="Klenk H.-P."/>
        </authorList>
    </citation>
    <scope>NUCLEOTIDE SEQUENCE [LARGE SCALE GENOMIC DNA]</scope>
    <source>
        <strain evidence="19">L21-Fru-AB</strain>
    </source>
</reference>
<dbReference type="KEGG" id="vbl:L21SP4_00626"/>
<dbReference type="Proteomes" id="UP000035268">
    <property type="component" value="Chromosome"/>
</dbReference>
<dbReference type="Gene3D" id="3.10.560.10">
    <property type="entry name" value="Outer membrane lipoprotein wza domain like"/>
    <property type="match status" value="2"/>
</dbReference>
<comment type="subcellular location">
    <subcellularLocation>
        <location evidence="1">Cell outer membrane</location>
        <topology evidence="1">Multi-pass membrane protein</topology>
    </subcellularLocation>
</comment>
<evidence type="ECO:0000256" key="10">
    <source>
        <dbReference type="ARBA" id="ARBA00023114"/>
    </source>
</evidence>
<feature type="chain" id="PRO_5005184217" evidence="15">
    <location>
        <begin position="27"/>
        <end position="340"/>
    </location>
</feature>
<evidence type="ECO:0000256" key="15">
    <source>
        <dbReference type="SAM" id="SignalP"/>
    </source>
</evidence>
<evidence type="ECO:0000256" key="7">
    <source>
        <dbReference type="ARBA" id="ARBA00022729"/>
    </source>
</evidence>
<organism evidence="18 19">
    <name type="scientific">Kiritimatiella glycovorans</name>
    <dbReference type="NCBI Taxonomy" id="1307763"/>
    <lineage>
        <taxon>Bacteria</taxon>
        <taxon>Pseudomonadati</taxon>
        <taxon>Kiritimatiellota</taxon>
        <taxon>Kiritimatiellia</taxon>
        <taxon>Kiritimatiellales</taxon>
        <taxon>Kiritimatiellaceae</taxon>
        <taxon>Kiritimatiella</taxon>
    </lineage>
</organism>